<dbReference type="RefSeq" id="WP_192753808.1">
    <property type="nucleotide sequence ID" value="NZ_BAABJL010000095.1"/>
</dbReference>
<dbReference type="InterPro" id="IPR006367">
    <property type="entry name" value="Sirohaem_synthase_N"/>
</dbReference>
<dbReference type="PIRSF" id="PIRSF036426">
    <property type="entry name" value="Sirohaem_synth"/>
    <property type="match status" value="1"/>
</dbReference>
<dbReference type="NCBIfam" id="TIGR01470">
    <property type="entry name" value="cysG_Nterm"/>
    <property type="match status" value="1"/>
</dbReference>
<dbReference type="SUPFAM" id="SSF51735">
    <property type="entry name" value="NAD(P)-binding Rossmann-fold domains"/>
    <property type="match status" value="1"/>
</dbReference>
<keyword evidence="10" id="KW-0511">Multifunctional enzyme</keyword>
<keyword evidence="3 14" id="KW-0489">Methyltransferase</keyword>
<comment type="catalytic activity">
    <reaction evidence="11">
        <text>precorrin-2 + NAD(+) = sirohydrochlorin + NADH + 2 H(+)</text>
        <dbReference type="Rhea" id="RHEA:15613"/>
        <dbReference type="ChEBI" id="CHEBI:15378"/>
        <dbReference type="ChEBI" id="CHEBI:57540"/>
        <dbReference type="ChEBI" id="CHEBI:57945"/>
        <dbReference type="ChEBI" id="CHEBI:58351"/>
        <dbReference type="ChEBI" id="CHEBI:58827"/>
        <dbReference type="EC" id="1.3.1.76"/>
    </reaction>
</comment>
<dbReference type="Gene3D" id="3.40.50.720">
    <property type="entry name" value="NAD(P)-binding Rossmann-like Domain"/>
    <property type="match status" value="1"/>
</dbReference>
<keyword evidence="9" id="KW-0627">Porphyrin biosynthesis</keyword>
<dbReference type="CDD" id="cd11642">
    <property type="entry name" value="SUMT"/>
    <property type="match status" value="1"/>
</dbReference>
<dbReference type="NCBIfam" id="NF004790">
    <property type="entry name" value="PRK06136.1"/>
    <property type="match status" value="1"/>
</dbReference>
<dbReference type="GO" id="GO:0004851">
    <property type="term" value="F:uroporphyrin-III C-methyltransferase activity"/>
    <property type="evidence" value="ECO:0007669"/>
    <property type="project" value="UniProtKB-EC"/>
</dbReference>
<evidence type="ECO:0000256" key="4">
    <source>
        <dbReference type="ARBA" id="ARBA00022679"/>
    </source>
</evidence>
<dbReference type="Gene3D" id="3.40.1010.10">
    <property type="entry name" value="Cobalt-precorrin-4 Transmethylase, Domain 1"/>
    <property type="match status" value="1"/>
</dbReference>
<evidence type="ECO:0000256" key="3">
    <source>
        <dbReference type="ARBA" id="ARBA00022603"/>
    </source>
</evidence>
<evidence type="ECO:0000256" key="9">
    <source>
        <dbReference type="ARBA" id="ARBA00023244"/>
    </source>
</evidence>
<evidence type="ECO:0000256" key="5">
    <source>
        <dbReference type="ARBA" id="ARBA00022691"/>
    </source>
</evidence>
<proteinExistence type="predicted"/>
<dbReference type="Proteomes" id="UP000638648">
    <property type="component" value="Unassembled WGS sequence"/>
</dbReference>
<dbReference type="GO" id="GO:0019354">
    <property type="term" value="P:siroheme biosynthetic process"/>
    <property type="evidence" value="ECO:0007669"/>
    <property type="project" value="InterPro"/>
</dbReference>
<evidence type="ECO:0000313" key="14">
    <source>
        <dbReference type="EMBL" id="MBE1610439.1"/>
    </source>
</evidence>
<dbReference type="PANTHER" id="PTHR45790:SF3">
    <property type="entry name" value="S-ADENOSYL-L-METHIONINE-DEPENDENT UROPORPHYRINOGEN III METHYLTRANSFERASE, CHLOROPLASTIC"/>
    <property type="match status" value="1"/>
</dbReference>
<name>A0A927N1R1_9ACTN</name>
<feature type="active site" description="Proton acceptor" evidence="12">
    <location>
        <position position="195"/>
    </location>
</feature>
<dbReference type="FunFam" id="3.30.950.10:FF:000001">
    <property type="entry name" value="Siroheme synthase"/>
    <property type="match status" value="1"/>
</dbReference>
<dbReference type="EMBL" id="JADBEM010000001">
    <property type="protein sequence ID" value="MBE1610439.1"/>
    <property type="molecule type" value="Genomic_DNA"/>
</dbReference>
<dbReference type="InterPro" id="IPR014776">
    <property type="entry name" value="4pyrrole_Mease_sub2"/>
</dbReference>
<dbReference type="GO" id="GO:0043115">
    <property type="term" value="F:precorrin-2 dehydrogenase activity"/>
    <property type="evidence" value="ECO:0007669"/>
    <property type="project" value="UniProtKB-EC"/>
</dbReference>
<dbReference type="SUPFAM" id="SSF53790">
    <property type="entry name" value="Tetrapyrrole methylase"/>
    <property type="match status" value="1"/>
</dbReference>
<dbReference type="Pfam" id="PF13241">
    <property type="entry name" value="NAD_binding_7"/>
    <property type="match status" value="1"/>
</dbReference>
<dbReference type="GO" id="GO:0032259">
    <property type="term" value="P:methylation"/>
    <property type="evidence" value="ECO:0007669"/>
    <property type="project" value="UniProtKB-KW"/>
</dbReference>
<dbReference type="InterPro" id="IPR036291">
    <property type="entry name" value="NAD(P)-bd_dom_sf"/>
</dbReference>
<evidence type="ECO:0000256" key="8">
    <source>
        <dbReference type="ARBA" id="ARBA00023239"/>
    </source>
</evidence>
<keyword evidence="8 14" id="KW-0456">Lyase</keyword>
<dbReference type="FunFam" id="3.40.1010.10:FF:000003">
    <property type="entry name" value="Putative Uroporphyrinogen-III C-methyltransferase"/>
    <property type="match status" value="1"/>
</dbReference>
<comment type="caution">
    <text evidence="14">The sequence shown here is derived from an EMBL/GenBank/DDBJ whole genome shotgun (WGS) entry which is preliminary data.</text>
</comment>
<dbReference type="GO" id="GO:0051266">
    <property type="term" value="F:sirohydrochlorin ferrochelatase activity"/>
    <property type="evidence" value="ECO:0007669"/>
    <property type="project" value="UniProtKB-EC"/>
</dbReference>
<evidence type="ECO:0000256" key="1">
    <source>
        <dbReference type="ARBA" id="ARBA00005010"/>
    </source>
</evidence>
<protein>
    <submittedName>
        <fullName evidence="14">Uroporphyrin-III C-methyltransferase/precorrin-2 dehydrogenase/sirohydrochlorin ferrochelatase</fullName>
        <ecNumber evidence="14">1.3.1.76</ecNumber>
        <ecNumber evidence="14">2.1.1.107</ecNumber>
        <ecNumber evidence="14">4.99.1.4</ecNumber>
    </submittedName>
</protein>
<dbReference type="NCBIfam" id="TIGR01469">
    <property type="entry name" value="cobA_cysG_Cterm"/>
    <property type="match status" value="1"/>
</dbReference>
<dbReference type="GO" id="GO:0009236">
    <property type="term" value="P:cobalamin biosynthetic process"/>
    <property type="evidence" value="ECO:0007669"/>
    <property type="project" value="UniProtKB-KW"/>
</dbReference>
<sequence length="408" mass="42527">MSPTYPLVLDLDGRRAVVVGGGPVGARRTTGLLEAGAIVTVVAPALCEDLAVLVDDGRLTWLPREYAEGDLAGAWLVQAATADAEVNATVAADAERAGIWCVRADDARTSAAWTPATARVDDITVAVSASRDPRRARAVKDRIAVKLQTGELPLRRVRRKRTGHVALVGGGPGDPGLITTRGRRLLADADVVVVDRLAPRALLDELDPEVEVIEAGKGPQAHTLSQLEINDLLVERARAGQRVVRLKGGDPFVFGRGAEEALACAEAGIPCEVVPGVTSAVAVPAAAGIPVTHRGVTRQFTVISAHSAHPGEGPDWASLAAVEGTLVFLMGVSQLPLVVEGLRAHGRSPATPVAVIERGTLADQRTTTGTLETIVATATERGVRSPAVIIVGEVVTVAEELATVVRRP</sequence>
<evidence type="ECO:0000256" key="11">
    <source>
        <dbReference type="ARBA" id="ARBA00047561"/>
    </source>
</evidence>
<dbReference type="InterPro" id="IPR014777">
    <property type="entry name" value="4pyrrole_Mease_sub1"/>
</dbReference>
<dbReference type="InterPro" id="IPR000878">
    <property type="entry name" value="4pyrrol_Mease"/>
</dbReference>
<keyword evidence="6 14" id="KW-0560">Oxidoreductase</keyword>
<dbReference type="Gene3D" id="3.30.950.10">
    <property type="entry name" value="Methyltransferase, Cobalt-precorrin-4 Transmethylase, Domain 2"/>
    <property type="match status" value="1"/>
</dbReference>
<dbReference type="InterPro" id="IPR050161">
    <property type="entry name" value="Siro_Cobalamin_biosynth"/>
</dbReference>
<evidence type="ECO:0000256" key="10">
    <source>
        <dbReference type="ARBA" id="ARBA00023268"/>
    </source>
</evidence>
<dbReference type="Pfam" id="PF00590">
    <property type="entry name" value="TP_methylase"/>
    <property type="match status" value="1"/>
</dbReference>
<dbReference type="InterPro" id="IPR006366">
    <property type="entry name" value="CobA/CysG_C"/>
</dbReference>
<dbReference type="InterPro" id="IPR035996">
    <property type="entry name" value="4pyrrol_Methylase_sf"/>
</dbReference>
<keyword evidence="2" id="KW-0169">Cobalamin biosynthesis</keyword>
<feature type="domain" description="Tetrapyrrole methylase" evidence="13">
    <location>
        <begin position="165"/>
        <end position="374"/>
    </location>
</feature>
<dbReference type="EC" id="4.99.1.4" evidence="14"/>
<dbReference type="AlphaFoldDB" id="A0A927N1R1"/>
<dbReference type="EC" id="2.1.1.107" evidence="14"/>
<evidence type="ECO:0000256" key="6">
    <source>
        <dbReference type="ARBA" id="ARBA00023002"/>
    </source>
</evidence>
<evidence type="ECO:0000259" key="13">
    <source>
        <dbReference type="Pfam" id="PF00590"/>
    </source>
</evidence>
<keyword evidence="7" id="KW-0520">NAD</keyword>
<gene>
    <name evidence="14" type="ORF">HEB94_007287</name>
</gene>
<evidence type="ECO:0000256" key="2">
    <source>
        <dbReference type="ARBA" id="ARBA00022573"/>
    </source>
</evidence>
<keyword evidence="4 14" id="KW-0808">Transferase</keyword>
<dbReference type="GO" id="GO:0051287">
    <property type="term" value="F:NAD binding"/>
    <property type="evidence" value="ECO:0007669"/>
    <property type="project" value="InterPro"/>
</dbReference>
<accession>A0A927N1R1</accession>
<feature type="active site" description="Proton donor" evidence="12">
    <location>
        <position position="217"/>
    </location>
</feature>
<comment type="pathway">
    <text evidence="1">Porphyrin-containing compound metabolism; siroheme biosynthesis; sirohydrochlorin from precorrin-2: step 1/1.</text>
</comment>
<keyword evidence="15" id="KW-1185">Reference proteome</keyword>
<evidence type="ECO:0000256" key="12">
    <source>
        <dbReference type="PIRSR" id="PIRSR036426-1"/>
    </source>
</evidence>
<evidence type="ECO:0000256" key="7">
    <source>
        <dbReference type="ARBA" id="ARBA00023027"/>
    </source>
</evidence>
<keyword evidence="5" id="KW-0949">S-adenosyl-L-methionine</keyword>
<reference evidence="14" key="1">
    <citation type="submission" date="2020-10" db="EMBL/GenBank/DDBJ databases">
        <title>Sequencing the genomes of 1000 actinobacteria strains.</title>
        <authorList>
            <person name="Klenk H.-P."/>
        </authorList>
    </citation>
    <scope>NUCLEOTIDE SEQUENCE</scope>
    <source>
        <strain evidence="14">DSM 45354</strain>
    </source>
</reference>
<dbReference type="EC" id="1.3.1.76" evidence="14"/>
<dbReference type="PANTHER" id="PTHR45790">
    <property type="entry name" value="SIROHEME SYNTHASE-RELATED"/>
    <property type="match status" value="1"/>
</dbReference>
<evidence type="ECO:0000313" key="15">
    <source>
        <dbReference type="Proteomes" id="UP000638648"/>
    </source>
</evidence>
<dbReference type="InterPro" id="IPR012409">
    <property type="entry name" value="Sirohaem_synth"/>
</dbReference>
<organism evidence="14 15">
    <name type="scientific">Actinopolymorpha pittospori</name>
    <dbReference type="NCBI Taxonomy" id="648752"/>
    <lineage>
        <taxon>Bacteria</taxon>
        <taxon>Bacillati</taxon>
        <taxon>Actinomycetota</taxon>
        <taxon>Actinomycetes</taxon>
        <taxon>Propionibacteriales</taxon>
        <taxon>Actinopolymorphaceae</taxon>
        <taxon>Actinopolymorpha</taxon>
    </lineage>
</organism>